<keyword evidence="2" id="KW-0812">Transmembrane</keyword>
<evidence type="ECO:0000313" key="4">
    <source>
        <dbReference type="Proteomes" id="UP000800036"/>
    </source>
</evidence>
<keyword evidence="4" id="KW-1185">Reference proteome</keyword>
<evidence type="ECO:0000313" key="3">
    <source>
        <dbReference type="EMBL" id="KAF1972574.1"/>
    </source>
</evidence>
<feature type="transmembrane region" description="Helical" evidence="2">
    <location>
        <begin position="238"/>
        <end position="259"/>
    </location>
</feature>
<evidence type="ECO:0000256" key="2">
    <source>
        <dbReference type="SAM" id="Phobius"/>
    </source>
</evidence>
<keyword evidence="2" id="KW-1133">Transmembrane helix</keyword>
<evidence type="ECO:0000256" key="1">
    <source>
        <dbReference type="SAM" id="MobiDB-lite"/>
    </source>
</evidence>
<dbReference type="GO" id="GO:0038038">
    <property type="term" value="C:G protein-coupled receptor homodimeric complex"/>
    <property type="evidence" value="ECO:0007669"/>
    <property type="project" value="TreeGrafter"/>
</dbReference>
<dbReference type="EMBL" id="ML976686">
    <property type="protein sequence ID" value="KAF1972574.1"/>
    <property type="molecule type" value="Genomic_DNA"/>
</dbReference>
<feature type="transmembrane region" description="Helical" evidence="2">
    <location>
        <begin position="120"/>
        <end position="144"/>
    </location>
</feature>
<accession>A0A6A5V675</accession>
<dbReference type="Proteomes" id="UP000800036">
    <property type="component" value="Unassembled WGS sequence"/>
</dbReference>
<name>A0A6A5V675_9PLEO</name>
<sequence length="376" mass="41876">MSTLPRPDNPYTQDFVLYGPDGNQFNASMAQVDYFRQYGIRVAINWATQIGASVTLLLVLLLLTRREKRNSSIFIINGLCLVLNTIRSILQCVWLTSPFYEPYALLSSDFSHVTNTERGTMVVSSTITLLLVIAIMASLSFQVWVACVTASPLQKLIIMGITSVVALVAVGYRFAITVISNAQTMKDGDMTEYSPIVKHATITFAVAVWVYCAVFTCKLGHALLERKRLRMTQFGPMQIIFIMGCQTMVIPAIFTSLTFTERVPEISSQSMTIICIFLPLSAMWAGLFASDTNVASGGPDAHQRLFKDEFFRSSTASTNPYADKCHPQHGTFGNGKGRESPMGHHYHQRDSTDHGIYMQKDWHVETGEPSEPSRQV</sequence>
<organism evidence="3 4">
    <name type="scientific">Bimuria novae-zelandiae CBS 107.79</name>
    <dbReference type="NCBI Taxonomy" id="1447943"/>
    <lineage>
        <taxon>Eukaryota</taxon>
        <taxon>Fungi</taxon>
        <taxon>Dikarya</taxon>
        <taxon>Ascomycota</taxon>
        <taxon>Pezizomycotina</taxon>
        <taxon>Dothideomycetes</taxon>
        <taxon>Pleosporomycetidae</taxon>
        <taxon>Pleosporales</taxon>
        <taxon>Massarineae</taxon>
        <taxon>Didymosphaeriaceae</taxon>
        <taxon>Bimuria</taxon>
    </lineage>
</organism>
<feature type="compositionally biased region" description="Basic and acidic residues" evidence="1">
    <location>
        <begin position="336"/>
        <end position="350"/>
    </location>
</feature>
<feature type="transmembrane region" description="Helical" evidence="2">
    <location>
        <begin position="196"/>
        <end position="217"/>
    </location>
</feature>
<dbReference type="Pfam" id="PF02116">
    <property type="entry name" value="STE2"/>
    <property type="match status" value="1"/>
</dbReference>
<dbReference type="InterPro" id="IPR000366">
    <property type="entry name" value="GPCR_STE2"/>
</dbReference>
<proteinExistence type="predicted"/>
<dbReference type="Gene3D" id="1.10.287.920">
    <property type="entry name" value="Pheromone alpha factor receptor"/>
    <property type="match status" value="1"/>
</dbReference>
<dbReference type="OrthoDB" id="5402633at2759"/>
<gene>
    <name evidence="3" type="ORF">BU23DRAFT_160788</name>
</gene>
<feature type="transmembrane region" description="Helical" evidence="2">
    <location>
        <begin position="156"/>
        <end position="176"/>
    </location>
</feature>
<dbReference type="InterPro" id="IPR027458">
    <property type="entry name" value="STE2_TM1-TM2_sf"/>
</dbReference>
<dbReference type="PRINTS" id="PR00250">
    <property type="entry name" value="GPCRSTE2"/>
</dbReference>
<dbReference type="CDD" id="cd14939">
    <property type="entry name" value="7tmD_STE2"/>
    <property type="match status" value="1"/>
</dbReference>
<keyword evidence="2" id="KW-0472">Membrane</keyword>
<dbReference type="AlphaFoldDB" id="A0A6A5V675"/>
<feature type="region of interest" description="Disordered" evidence="1">
    <location>
        <begin position="322"/>
        <end position="350"/>
    </location>
</feature>
<dbReference type="PANTHER" id="PTHR28009">
    <property type="entry name" value="PHEROMONE ALPHA FACTOR RECEPTOR"/>
    <property type="match status" value="1"/>
</dbReference>
<feature type="transmembrane region" description="Helical" evidence="2">
    <location>
        <begin position="75"/>
        <end position="100"/>
    </location>
</feature>
<dbReference type="GO" id="GO:0000750">
    <property type="term" value="P:pheromone-dependent signal transduction involved in conjugation with cellular fusion"/>
    <property type="evidence" value="ECO:0007669"/>
    <property type="project" value="TreeGrafter"/>
</dbReference>
<feature type="transmembrane region" description="Helical" evidence="2">
    <location>
        <begin position="271"/>
        <end position="289"/>
    </location>
</feature>
<dbReference type="PANTHER" id="PTHR28009:SF1">
    <property type="entry name" value="PHEROMONE ALPHA FACTOR RECEPTOR"/>
    <property type="match status" value="1"/>
</dbReference>
<protein>
    <recommendedName>
        <fullName evidence="5">Mating-type alpha-pheromone receptor PreB</fullName>
    </recommendedName>
</protein>
<evidence type="ECO:0008006" key="5">
    <source>
        <dbReference type="Google" id="ProtNLM"/>
    </source>
</evidence>
<dbReference type="GO" id="GO:0004932">
    <property type="term" value="F:mating-type factor pheromone receptor activity"/>
    <property type="evidence" value="ECO:0007669"/>
    <property type="project" value="InterPro"/>
</dbReference>
<reference evidence="3" key="1">
    <citation type="journal article" date="2020" name="Stud. Mycol.">
        <title>101 Dothideomycetes genomes: a test case for predicting lifestyles and emergence of pathogens.</title>
        <authorList>
            <person name="Haridas S."/>
            <person name="Albert R."/>
            <person name="Binder M."/>
            <person name="Bloem J."/>
            <person name="Labutti K."/>
            <person name="Salamov A."/>
            <person name="Andreopoulos B."/>
            <person name="Baker S."/>
            <person name="Barry K."/>
            <person name="Bills G."/>
            <person name="Bluhm B."/>
            <person name="Cannon C."/>
            <person name="Castanera R."/>
            <person name="Culley D."/>
            <person name="Daum C."/>
            <person name="Ezra D."/>
            <person name="Gonzalez J."/>
            <person name="Henrissat B."/>
            <person name="Kuo A."/>
            <person name="Liang C."/>
            <person name="Lipzen A."/>
            <person name="Lutzoni F."/>
            <person name="Magnuson J."/>
            <person name="Mondo S."/>
            <person name="Nolan M."/>
            <person name="Ohm R."/>
            <person name="Pangilinan J."/>
            <person name="Park H.-J."/>
            <person name="Ramirez L."/>
            <person name="Alfaro M."/>
            <person name="Sun H."/>
            <person name="Tritt A."/>
            <person name="Yoshinaga Y."/>
            <person name="Zwiers L.-H."/>
            <person name="Turgeon B."/>
            <person name="Goodwin S."/>
            <person name="Spatafora J."/>
            <person name="Crous P."/>
            <person name="Grigoriev I."/>
        </authorList>
    </citation>
    <scope>NUCLEOTIDE SEQUENCE</scope>
    <source>
        <strain evidence="3">CBS 107.79</strain>
    </source>
</reference>
<feature type="transmembrane region" description="Helical" evidence="2">
    <location>
        <begin position="43"/>
        <end position="63"/>
    </location>
</feature>